<comment type="caution">
    <text evidence="2">The sequence shown here is derived from an EMBL/GenBank/DDBJ whole genome shotgun (WGS) entry which is preliminary data.</text>
</comment>
<dbReference type="Gene3D" id="3.90.25.10">
    <property type="entry name" value="UDP-galactose 4-epimerase, domain 1"/>
    <property type="match status" value="1"/>
</dbReference>
<feature type="domain" description="NmrA-like" evidence="1">
    <location>
        <begin position="4"/>
        <end position="269"/>
    </location>
</feature>
<dbReference type="EMBL" id="JAUDZG010000006">
    <property type="protein sequence ID" value="KAK3303716.1"/>
    <property type="molecule type" value="Genomic_DNA"/>
</dbReference>
<dbReference type="Proteomes" id="UP001273166">
    <property type="component" value="Unassembled WGS sequence"/>
</dbReference>
<dbReference type="PANTHER" id="PTHR43162">
    <property type="match status" value="1"/>
</dbReference>
<dbReference type="InterPro" id="IPR036291">
    <property type="entry name" value="NAD(P)-bd_dom_sf"/>
</dbReference>
<dbReference type="GeneID" id="87886339"/>
<dbReference type="AlphaFoldDB" id="A0AAJ0GPH9"/>
<organism evidence="2 3">
    <name type="scientific">Chaetomium strumarium</name>
    <dbReference type="NCBI Taxonomy" id="1170767"/>
    <lineage>
        <taxon>Eukaryota</taxon>
        <taxon>Fungi</taxon>
        <taxon>Dikarya</taxon>
        <taxon>Ascomycota</taxon>
        <taxon>Pezizomycotina</taxon>
        <taxon>Sordariomycetes</taxon>
        <taxon>Sordariomycetidae</taxon>
        <taxon>Sordariales</taxon>
        <taxon>Chaetomiaceae</taxon>
        <taxon>Chaetomium</taxon>
    </lineage>
</organism>
<dbReference type="Gene3D" id="3.40.50.720">
    <property type="entry name" value="NAD(P)-binding Rossmann-like Domain"/>
    <property type="match status" value="1"/>
</dbReference>
<reference evidence="2" key="2">
    <citation type="submission" date="2023-06" db="EMBL/GenBank/DDBJ databases">
        <authorList>
            <consortium name="Lawrence Berkeley National Laboratory"/>
            <person name="Mondo S.J."/>
            <person name="Hensen N."/>
            <person name="Bonometti L."/>
            <person name="Westerberg I."/>
            <person name="Brannstrom I.O."/>
            <person name="Guillou S."/>
            <person name="Cros-Aarteil S."/>
            <person name="Calhoun S."/>
            <person name="Haridas S."/>
            <person name="Kuo A."/>
            <person name="Pangilinan J."/>
            <person name="Riley R."/>
            <person name="Labutti K."/>
            <person name="Andreopoulos B."/>
            <person name="Lipzen A."/>
            <person name="Chen C."/>
            <person name="Yanf M."/>
            <person name="Daum C."/>
            <person name="Ng V."/>
            <person name="Clum A."/>
            <person name="Steindorff A."/>
            <person name="Ohm R."/>
            <person name="Martin F."/>
            <person name="Silar P."/>
            <person name="Natvig D."/>
            <person name="Lalanne C."/>
            <person name="Gautier V."/>
            <person name="Ament-Velasquez S.L."/>
            <person name="Kruys A."/>
            <person name="Hutchinson M.I."/>
            <person name="Powell A.J."/>
            <person name="Barry K."/>
            <person name="Miller A.N."/>
            <person name="Grigoriev I.V."/>
            <person name="Debuchy R."/>
            <person name="Gladieux P."/>
            <person name="Thoren M.H."/>
            <person name="Johannesson H."/>
        </authorList>
    </citation>
    <scope>NUCLEOTIDE SEQUENCE</scope>
    <source>
        <strain evidence="2">CBS 333.67</strain>
    </source>
</reference>
<name>A0AAJ0GPH9_9PEZI</name>
<proteinExistence type="predicted"/>
<protein>
    <recommendedName>
        <fullName evidence="1">NmrA-like domain-containing protein</fullName>
    </recommendedName>
</protein>
<evidence type="ECO:0000259" key="1">
    <source>
        <dbReference type="Pfam" id="PF05368"/>
    </source>
</evidence>
<dbReference type="InterPro" id="IPR008030">
    <property type="entry name" value="NmrA-like"/>
</dbReference>
<dbReference type="RefSeq" id="XP_062719496.1">
    <property type="nucleotide sequence ID" value="XM_062867510.1"/>
</dbReference>
<dbReference type="Pfam" id="PF05368">
    <property type="entry name" value="NmrA"/>
    <property type="match status" value="1"/>
</dbReference>
<reference evidence="2" key="1">
    <citation type="journal article" date="2023" name="Mol. Phylogenet. Evol.">
        <title>Genome-scale phylogeny and comparative genomics of the fungal order Sordariales.</title>
        <authorList>
            <person name="Hensen N."/>
            <person name="Bonometti L."/>
            <person name="Westerberg I."/>
            <person name="Brannstrom I.O."/>
            <person name="Guillou S."/>
            <person name="Cros-Aarteil S."/>
            <person name="Calhoun S."/>
            <person name="Haridas S."/>
            <person name="Kuo A."/>
            <person name="Mondo S."/>
            <person name="Pangilinan J."/>
            <person name="Riley R."/>
            <person name="LaButti K."/>
            <person name="Andreopoulos B."/>
            <person name="Lipzen A."/>
            <person name="Chen C."/>
            <person name="Yan M."/>
            <person name="Daum C."/>
            <person name="Ng V."/>
            <person name="Clum A."/>
            <person name="Steindorff A."/>
            <person name="Ohm R.A."/>
            <person name="Martin F."/>
            <person name="Silar P."/>
            <person name="Natvig D.O."/>
            <person name="Lalanne C."/>
            <person name="Gautier V."/>
            <person name="Ament-Velasquez S.L."/>
            <person name="Kruys A."/>
            <person name="Hutchinson M.I."/>
            <person name="Powell A.J."/>
            <person name="Barry K."/>
            <person name="Miller A.N."/>
            <person name="Grigoriev I.V."/>
            <person name="Debuchy R."/>
            <person name="Gladieux P."/>
            <person name="Hiltunen Thoren M."/>
            <person name="Johannesson H."/>
        </authorList>
    </citation>
    <scope>NUCLEOTIDE SEQUENCE</scope>
    <source>
        <strain evidence="2">CBS 333.67</strain>
    </source>
</reference>
<keyword evidence="3" id="KW-1185">Reference proteome</keyword>
<dbReference type="SUPFAM" id="SSF51735">
    <property type="entry name" value="NAD(P)-binding Rossmann-fold domains"/>
    <property type="match status" value="1"/>
</dbReference>
<sequence length="308" mass="33270">MPLRIAVVPASTKAGRETIRQLLAAESKPLVRAIYRDPSKAPADFTQNPNFEAVKGDVGAGAGLDFSSADAVFYIPPPTYDGTNQGEWATRCATNVKKAIQDAPTIKRVLLFSALGAQHDHSIGVLHLNHISETTLRDAAQEVIMVRPGFFYDEFAHALEEARAGDPPAFHSWITPVDHKIPMVSLKDIAKFCANALLVGSGKPSTSSPHLFKLFGPRHYSALDVKEAVEQAMGGKPVELKSVERDQLAGFFGQQIPQAHVQEFVDMVTAVLPDGVIEGDFEYDENTVRGGVELGDALRELAAKGTGK</sequence>
<evidence type="ECO:0000313" key="2">
    <source>
        <dbReference type="EMBL" id="KAK3303716.1"/>
    </source>
</evidence>
<gene>
    <name evidence="2" type="ORF">B0T15DRAFT_504885</name>
</gene>
<dbReference type="PANTHER" id="PTHR43162:SF1">
    <property type="entry name" value="PRESTALK A DIFFERENTIATION PROTEIN A"/>
    <property type="match status" value="1"/>
</dbReference>
<accession>A0AAJ0GPH9</accession>
<evidence type="ECO:0000313" key="3">
    <source>
        <dbReference type="Proteomes" id="UP001273166"/>
    </source>
</evidence>
<dbReference type="InterPro" id="IPR051604">
    <property type="entry name" value="Ergot_Alk_Oxidoreductase"/>
</dbReference>